<gene>
    <name evidence="6" type="ORF">VB798_22140</name>
</gene>
<organism evidence="6 7">
    <name type="scientific">Arcicella lustrica</name>
    <dbReference type="NCBI Taxonomy" id="2984196"/>
    <lineage>
        <taxon>Bacteria</taxon>
        <taxon>Pseudomonadati</taxon>
        <taxon>Bacteroidota</taxon>
        <taxon>Cytophagia</taxon>
        <taxon>Cytophagales</taxon>
        <taxon>Flectobacillaceae</taxon>
        <taxon>Arcicella</taxon>
    </lineage>
</organism>
<dbReference type="InterPro" id="IPR013740">
    <property type="entry name" value="Redoxin"/>
</dbReference>
<keyword evidence="7" id="KW-1185">Reference proteome</keyword>
<dbReference type="SUPFAM" id="SSF52833">
    <property type="entry name" value="Thioredoxin-like"/>
    <property type="match status" value="1"/>
</dbReference>
<feature type="domain" description="Thioredoxin" evidence="5">
    <location>
        <begin position="313"/>
        <end position="472"/>
    </location>
</feature>
<dbReference type="InterPro" id="IPR036249">
    <property type="entry name" value="Thioredoxin-like_sf"/>
</dbReference>
<dbReference type="Gene3D" id="3.40.30.10">
    <property type="entry name" value="Glutaredoxin"/>
    <property type="match status" value="1"/>
</dbReference>
<dbReference type="Pfam" id="PF08534">
    <property type="entry name" value="Redoxin"/>
    <property type="match status" value="1"/>
</dbReference>
<evidence type="ECO:0000256" key="2">
    <source>
        <dbReference type="ARBA" id="ARBA00022748"/>
    </source>
</evidence>
<dbReference type="PANTHER" id="PTHR42852:SF6">
    <property type="entry name" value="THIOL:DISULFIDE INTERCHANGE PROTEIN DSBE"/>
    <property type="match status" value="1"/>
</dbReference>
<dbReference type="EMBL" id="JAYGIM010000019">
    <property type="protein sequence ID" value="MEA5429309.1"/>
    <property type="molecule type" value="Genomic_DNA"/>
</dbReference>
<keyword evidence="4" id="KW-0676">Redox-active center</keyword>
<keyword evidence="3" id="KW-1015">Disulfide bond</keyword>
<dbReference type="InterPro" id="IPR013766">
    <property type="entry name" value="Thioredoxin_domain"/>
</dbReference>
<evidence type="ECO:0000313" key="6">
    <source>
        <dbReference type="EMBL" id="MEA5429309.1"/>
    </source>
</evidence>
<dbReference type="Proteomes" id="UP001302222">
    <property type="component" value="Unassembled WGS sequence"/>
</dbReference>
<name>A0ABU5SQX5_9BACT</name>
<comment type="caution">
    <text evidence="6">The sequence shown here is derived from an EMBL/GenBank/DDBJ whole genome shotgun (WGS) entry which is preliminary data.</text>
</comment>
<comment type="subcellular location">
    <subcellularLocation>
        <location evidence="1">Cell envelope</location>
    </subcellularLocation>
</comment>
<proteinExistence type="predicted"/>
<dbReference type="PROSITE" id="PS51352">
    <property type="entry name" value="THIOREDOXIN_2"/>
    <property type="match status" value="1"/>
</dbReference>
<accession>A0ABU5SQX5</accession>
<protein>
    <submittedName>
        <fullName evidence="6">TlpA disulfide reductase family protein</fullName>
    </submittedName>
</protein>
<evidence type="ECO:0000256" key="1">
    <source>
        <dbReference type="ARBA" id="ARBA00004196"/>
    </source>
</evidence>
<keyword evidence="2" id="KW-0201">Cytochrome c-type biogenesis</keyword>
<evidence type="ECO:0000259" key="5">
    <source>
        <dbReference type="PROSITE" id="PS51352"/>
    </source>
</evidence>
<reference evidence="6 7" key="1">
    <citation type="submission" date="2023-12" db="EMBL/GenBank/DDBJ databases">
        <title>Novel species of the genus Arcicella isolated from rivers.</title>
        <authorList>
            <person name="Lu H."/>
        </authorList>
    </citation>
    <scope>NUCLEOTIDE SEQUENCE [LARGE SCALE GENOMIC DNA]</scope>
    <source>
        <strain evidence="6 7">DC25W</strain>
    </source>
</reference>
<dbReference type="RefSeq" id="WP_323689431.1">
    <property type="nucleotide sequence ID" value="NZ_JAYGIM010000019.1"/>
</dbReference>
<dbReference type="CDD" id="cd02966">
    <property type="entry name" value="TlpA_like_family"/>
    <property type="match status" value="1"/>
</dbReference>
<evidence type="ECO:0000256" key="3">
    <source>
        <dbReference type="ARBA" id="ARBA00023157"/>
    </source>
</evidence>
<dbReference type="PANTHER" id="PTHR42852">
    <property type="entry name" value="THIOL:DISULFIDE INTERCHANGE PROTEIN DSBE"/>
    <property type="match status" value="1"/>
</dbReference>
<dbReference type="InterPro" id="IPR050553">
    <property type="entry name" value="Thioredoxin_ResA/DsbE_sf"/>
</dbReference>
<sequence length="473" mass="56142">MKSFERLFITIFIFFFMQQNCSGQFKTTITTDTNKTYIYLYEDDFLDSHSIPIGKYNREKYDFQITFPTLLRILNGGKQSLFMLLPKDSVAFAISLENKSRYKSISRRDSLFDTFNELEFTFGLELAYNSGYEISNVHKSDFKTLRESILQKMNKQLAVLNKFNMDKDSLRWKFMYQEINNFSLIELLEPYMAASNNKSYLKQIPLWYADSLRAFKKKLNDELYEVGGTYHKKAIVAYNQFLSIDSLGSKNDFQVLFNSAIRNFKGSHRDFLMAYLLKTYKTENLSDFYDKIGVFYQVCQDNYFIKYVKDKLDDNDFKYPEKILHTELTTSEEVKTTWEQILSKHKGKLVYIELWASWCPPCIFEIPCVKNLKKLYLGANIDFISISIDDKKKAWDKAIKKHYSNLPEEEHYWLSKSKKFTQFLLTRRENENVPIWIPKYILLDEKGNIITSNAVRPCFDKEVKRQIEIFLQK</sequence>
<evidence type="ECO:0000256" key="4">
    <source>
        <dbReference type="ARBA" id="ARBA00023284"/>
    </source>
</evidence>
<evidence type="ECO:0000313" key="7">
    <source>
        <dbReference type="Proteomes" id="UP001302222"/>
    </source>
</evidence>